<evidence type="ECO:0000256" key="1">
    <source>
        <dbReference type="ARBA" id="ARBA00023015"/>
    </source>
</evidence>
<dbReference type="Gene3D" id="1.10.10.60">
    <property type="entry name" value="Homeodomain-like"/>
    <property type="match status" value="1"/>
</dbReference>
<reference evidence="5" key="1">
    <citation type="submission" date="2023-07" db="EMBL/GenBank/DDBJ databases">
        <title>The genome sequence of Rhodocytophaga aerolata KACC 12507.</title>
        <authorList>
            <person name="Zhang X."/>
        </authorList>
    </citation>
    <scope>NUCLEOTIDE SEQUENCE</scope>
    <source>
        <strain evidence="5">KACC 12507</strain>
    </source>
</reference>
<dbReference type="SMART" id="SM00342">
    <property type="entry name" value="HTH_ARAC"/>
    <property type="match status" value="1"/>
</dbReference>
<dbReference type="Pfam" id="PF20240">
    <property type="entry name" value="DUF6597"/>
    <property type="match status" value="1"/>
</dbReference>
<keyword evidence="6" id="KW-1185">Reference proteome</keyword>
<dbReference type="InterPro" id="IPR009057">
    <property type="entry name" value="Homeodomain-like_sf"/>
</dbReference>
<dbReference type="Pfam" id="PF12833">
    <property type="entry name" value="HTH_18"/>
    <property type="match status" value="1"/>
</dbReference>
<dbReference type="RefSeq" id="WP_302037255.1">
    <property type="nucleotide sequence ID" value="NZ_JAUKPO010000004.1"/>
</dbReference>
<gene>
    <name evidence="5" type="ORF">Q0590_09335</name>
</gene>
<protein>
    <submittedName>
        <fullName evidence="5">Helix-turn-helix domain-containing protein</fullName>
    </submittedName>
</protein>
<dbReference type="InterPro" id="IPR018060">
    <property type="entry name" value="HTH_AraC"/>
</dbReference>
<dbReference type="Proteomes" id="UP001168528">
    <property type="component" value="Unassembled WGS sequence"/>
</dbReference>
<proteinExistence type="predicted"/>
<feature type="domain" description="HTH araC/xylS-type" evidence="4">
    <location>
        <begin position="163"/>
        <end position="265"/>
    </location>
</feature>
<dbReference type="PANTHER" id="PTHR46796">
    <property type="entry name" value="HTH-TYPE TRANSCRIPTIONAL ACTIVATOR RHAS-RELATED"/>
    <property type="match status" value="1"/>
</dbReference>
<keyword evidence="1" id="KW-0805">Transcription regulation</keyword>
<keyword evidence="2" id="KW-0238">DNA-binding</keyword>
<dbReference type="InterPro" id="IPR050204">
    <property type="entry name" value="AraC_XylS_family_regulators"/>
</dbReference>
<name>A0ABT8R2W4_9BACT</name>
<comment type="caution">
    <text evidence="5">The sequence shown here is derived from an EMBL/GenBank/DDBJ whole genome shotgun (WGS) entry which is preliminary data.</text>
</comment>
<keyword evidence="3" id="KW-0804">Transcription</keyword>
<dbReference type="EMBL" id="JAUKPO010000004">
    <property type="protein sequence ID" value="MDO1446450.1"/>
    <property type="molecule type" value="Genomic_DNA"/>
</dbReference>
<evidence type="ECO:0000256" key="2">
    <source>
        <dbReference type="ARBA" id="ARBA00023125"/>
    </source>
</evidence>
<organism evidence="5 6">
    <name type="scientific">Rhodocytophaga aerolata</name>
    <dbReference type="NCBI Taxonomy" id="455078"/>
    <lineage>
        <taxon>Bacteria</taxon>
        <taxon>Pseudomonadati</taxon>
        <taxon>Bacteroidota</taxon>
        <taxon>Cytophagia</taxon>
        <taxon>Cytophagales</taxon>
        <taxon>Rhodocytophagaceae</taxon>
        <taxon>Rhodocytophaga</taxon>
    </lineage>
</organism>
<dbReference type="SUPFAM" id="SSF46689">
    <property type="entry name" value="Homeodomain-like"/>
    <property type="match status" value="1"/>
</dbReference>
<dbReference type="PANTHER" id="PTHR46796:SF13">
    <property type="entry name" value="HTH-TYPE TRANSCRIPTIONAL ACTIVATOR RHAS"/>
    <property type="match status" value="1"/>
</dbReference>
<dbReference type="PROSITE" id="PS01124">
    <property type="entry name" value="HTH_ARAC_FAMILY_2"/>
    <property type="match status" value="1"/>
</dbReference>
<evidence type="ECO:0000313" key="6">
    <source>
        <dbReference type="Proteomes" id="UP001168528"/>
    </source>
</evidence>
<sequence>MVNYLASKYQSNKQQALLQGYIKSMLVVESGTPQSPMQRLPFFADGLPGIVISLADDTLYLNGDEKKLPEVFVYGQTVKPIDITAYTGCKIMIIYLYPHVLKSLFGIDASLLADTCLDVDLLKMKGFASLKEQIADCRSTEEQKALLGGLLTERIHQQAKIPEKDLHYATDLLLRTKGNIPLQTLYEEVNLTERTFERKFLAHVGITPSLFSRICRFQAAITQLRSGKPFTLTAIAYDNGFADQSHMGRTFKEFTGLTPAQYQLQYQMARENW</sequence>
<accession>A0ABT8R2W4</accession>
<dbReference type="InterPro" id="IPR046532">
    <property type="entry name" value="DUF6597"/>
</dbReference>
<evidence type="ECO:0000256" key="3">
    <source>
        <dbReference type="ARBA" id="ARBA00023163"/>
    </source>
</evidence>
<evidence type="ECO:0000259" key="4">
    <source>
        <dbReference type="PROSITE" id="PS01124"/>
    </source>
</evidence>
<evidence type="ECO:0000313" key="5">
    <source>
        <dbReference type="EMBL" id="MDO1446450.1"/>
    </source>
</evidence>